<name>A0A4R6RFK0_9HYPH</name>
<dbReference type="OrthoDB" id="5917215at2"/>
<dbReference type="AlphaFoldDB" id="A0A4R6RFK0"/>
<protein>
    <submittedName>
        <fullName evidence="1">Uncharacterized protein DUF2799</fullName>
    </submittedName>
</protein>
<accession>A0A4R6RFK0</accession>
<gene>
    <name evidence="1" type="ORF">EDD54_1857</name>
</gene>
<dbReference type="Pfam" id="PF10973">
    <property type="entry name" value="DUF2799"/>
    <property type="match status" value="1"/>
</dbReference>
<dbReference type="PROSITE" id="PS51257">
    <property type="entry name" value="PROKAR_LIPOPROTEIN"/>
    <property type="match status" value="1"/>
</dbReference>
<evidence type="ECO:0000313" key="2">
    <source>
        <dbReference type="Proteomes" id="UP000294547"/>
    </source>
</evidence>
<proteinExistence type="predicted"/>
<keyword evidence="2" id="KW-1185">Reference proteome</keyword>
<dbReference type="Proteomes" id="UP000294547">
    <property type="component" value="Unassembled WGS sequence"/>
</dbReference>
<organism evidence="1 2">
    <name type="scientific">Oharaeibacter diazotrophicus</name>
    <dbReference type="NCBI Taxonomy" id="1920512"/>
    <lineage>
        <taxon>Bacteria</taxon>
        <taxon>Pseudomonadati</taxon>
        <taxon>Pseudomonadota</taxon>
        <taxon>Alphaproteobacteria</taxon>
        <taxon>Hyphomicrobiales</taxon>
        <taxon>Pleomorphomonadaceae</taxon>
        <taxon>Oharaeibacter</taxon>
    </lineage>
</organism>
<dbReference type="EMBL" id="SNXY01000007">
    <property type="protein sequence ID" value="TDP85012.1"/>
    <property type="molecule type" value="Genomic_DNA"/>
</dbReference>
<dbReference type="InterPro" id="IPR021242">
    <property type="entry name" value="DUF2799"/>
</dbReference>
<dbReference type="RefSeq" id="WP_126540893.1">
    <property type="nucleotide sequence ID" value="NZ_BSPM01000004.1"/>
</dbReference>
<comment type="caution">
    <text evidence="1">The sequence shown here is derived from an EMBL/GenBank/DDBJ whole genome shotgun (WGS) entry which is preliminary data.</text>
</comment>
<evidence type="ECO:0000313" key="1">
    <source>
        <dbReference type="EMBL" id="TDP85012.1"/>
    </source>
</evidence>
<reference evidence="1 2" key="1">
    <citation type="submission" date="2019-03" db="EMBL/GenBank/DDBJ databases">
        <title>Genomic Encyclopedia of Type Strains, Phase IV (KMG-IV): sequencing the most valuable type-strain genomes for metagenomic binning, comparative biology and taxonomic classification.</title>
        <authorList>
            <person name="Goeker M."/>
        </authorList>
    </citation>
    <scope>NUCLEOTIDE SEQUENCE [LARGE SCALE GENOMIC DNA]</scope>
    <source>
        <strain evidence="1 2">DSM 102969</strain>
    </source>
</reference>
<sequence length="225" mass="24593">MRVAWGGRRIVRIAAVVLAGGLLAGLQGCGTVSKADCEAGDWETIGLRDGRAGEPESLFASHAESCARYKLPADKDGWMRGRERGLGEYCTPLSGFANGSAGREYQNVCTGAAAGSFLDAYGIGRDIGMARAEARRAREEVDRVTSRLRETDDGIVDAERDATSEDPQRRKVARERLRELHDLRFDLMRDLYAAERELPAAENAADIAEARGRDAFLRRFGYPPG</sequence>